<accession>A0A318GWW9</accession>
<proteinExistence type="predicted"/>
<dbReference type="AlphaFoldDB" id="A0A318GWW9"/>
<keyword evidence="2" id="KW-0732">Signal</keyword>
<dbReference type="EMBL" id="QJJU01000082">
    <property type="protein sequence ID" value="PXW93632.1"/>
    <property type="molecule type" value="Genomic_DNA"/>
</dbReference>
<evidence type="ECO:0000256" key="1">
    <source>
        <dbReference type="SAM" id="MobiDB-lite"/>
    </source>
</evidence>
<feature type="signal peptide" evidence="2">
    <location>
        <begin position="1"/>
        <end position="34"/>
    </location>
</feature>
<feature type="chain" id="PRO_5016348622" evidence="2">
    <location>
        <begin position="35"/>
        <end position="97"/>
    </location>
</feature>
<protein>
    <submittedName>
        <fullName evidence="3">Uncharacterized protein</fullName>
    </submittedName>
</protein>
<evidence type="ECO:0000256" key="2">
    <source>
        <dbReference type="SAM" id="SignalP"/>
    </source>
</evidence>
<evidence type="ECO:0000313" key="3">
    <source>
        <dbReference type="EMBL" id="PXW93632.1"/>
    </source>
</evidence>
<dbReference type="RefSeq" id="WP_110320384.1">
    <property type="nucleotide sequence ID" value="NZ_QJJU01000082.1"/>
</dbReference>
<reference evidence="3 4" key="2">
    <citation type="submission" date="2018-06" db="EMBL/GenBank/DDBJ databases">
        <title>Sequencing of bacterial isolates from soil warming experiment in Harvard Forest, Massachusetts, USA.</title>
        <authorList>
            <person name="Deangelis K.PhD."/>
        </authorList>
    </citation>
    <scope>NUCLEOTIDE SEQUENCE [LARGE SCALE GENOMIC DNA]</scope>
    <source>
        <strain evidence="3 4">GAS496</strain>
    </source>
</reference>
<name>A0A318GWW9_9MYCO</name>
<reference evidence="4" key="1">
    <citation type="submission" date="2018-05" db="EMBL/GenBank/DDBJ databases">
        <authorList>
            <person name="Deangelis K."/>
            <person name="Huntemann M."/>
            <person name="Clum A."/>
            <person name="Pillay M."/>
            <person name="Palaniappan K."/>
            <person name="Varghese N."/>
            <person name="Mikhailova N."/>
            <person name="Stamatis D."/>
            <person name="Reddy T."/>
            <person name="Daum C."/>
            <person name="Shapiro N."/>
            <person name="Ivanova N."/>
            <person name="Kyrpides N."/>
            <person name="Woyke T."/>
        </authorList>
    </citation>
    <scope>NUCLEOTIDE SEQUENCE [LARGE SCALE GENOMIC DNA]</scope>
    <source>
        <strain evidence="4">GAS496</strain>
    </source>
</reference>
<evidence type="ECO:0000313" key="4">
    <source>
        <dbReference type="Proteomes" id="UP000247781"/>
    </source>
</evidence>
<organism evidence="3 4">
    <name type="scientific">Mycolicibacterium moriokaense</name>
    <dbReference type="NCBI Taxonomy" id="39691"/>
    <lineage>
        <taxon>Bacteria</taxon>
        <taxon>Bacillati</taxon>
        <taxon>Actinomycetota</taxon>
        <taxon>Actinomycetes</taxon>
        <taxon>Mycobacteriales</taxon>
        <taxon>Mycobacteriaceae</taxon>
        <taxon>Mycolicibacterium</taxon>
    </lineage>
</organism>
<keyword evidence="4" id="KW-1185">Reference proteome</keyword>
<sequence>MDTTHTTKKMAGNALLSGGLALAALAMATGTAHAFNPQPDPPGKPITISNPAPVAQGQLSQLTSFALQNQIQTQTQQLNDLSNILKQLGQPPASNFK</sequence>
<comment type="caution">
    <text evidence="3">The sequence shown here is derived from an EMBL/GenBank/DDBJ whole genome shotgun (WGS) entry which is preliminary data.</text>
</comment>
<gene>
    <name evidence="3" type="ORF">C8E89_1821</name>
</gene>
<feature type="region of interest" description="Disordered" evidence="1">
    <location>
        <begin position="32"/>
        <end position="52"/>
    </location>
</feature>
<dbReference type="Proteomes" id="UP000247781">
    <property type="component" value="Unassembled WGS sequence"/>
</dbReference>